<dbReference type="EMBL" id="LSFN01000014">
    <property type="protein sequence ID" value="OAB74489.1"/>
    <property type="molecule type" value="Genomic_DNA"/>
</dbReference>
<evidence type="ECO:0000313" key="1">
    <source>
        <dbReference type="EMBL" id="OAB74489.1"/>
    </source>
</evidence>
<gene>
    <name evidence="1" type="ORF">PNBC_10510</name>
</gene>
<comment type="caution">
    <text evidence="1">The sequence shown here is derived from an EMBL/GenBank/DDBJ whole genome shotgun (WGS) entry which is preliminary data.</text>
</comment>
<keyword evidence="2" id="KW-1185">Reference proteome</keyword>
<accession>A0A167DKC8</accession>
<dbReference type="RefSeq" id="WP_068657840.1">
    <property type="nucleotide sequence ID" value="NZ_CP017770.1"/>
</dbReference>
<dbReference type="Gene3D" id="3.30.450.40">
    <property type="match status" value="1"/>
</dbReference>
<dbReference type="Proteomes" id="UP000077134">
    <property type="component" value="Unassembled WGS sequence"/>
</dbReference>
<dbReference type="SUPFAM" id="SSF55781">
    <property type="entry name" value="GAF domain-like"/>
    <property type="match status" value="1"/>
</dbReference>
<reference evidence="1 2" key="1">
    <citation type="submission" date="2016-02" db="EMBL/GenBank/DDBJ databases">
        <title>Paenibacillus sp. LPB0068, isolated from Crassostrea gigas.</title>
        <authorList>
            <person name="Shin S.-K."/>
            <person name="Yi H."/>
        </authorList>
    </citation>
    <scope>NUCLEOTIDE SEQUENCE [LARGE SCALE GENOMIC DNA]</scope>
    <source>
        <strain evidence="1 2">LPB0068</strain>
    </source>
</reference>
<proteinExistence type="predicted"/>
<organism evidence="1 2">
    <name type="scientific">Paenibacillus crassostreae</name>
    <dbReference type="NCBI Taxonomy" id="1763538"/>
    <lineage>
        <taxon>Bacteria</taxon>
        <taxon>Bacillati</taxon>
        <taxon>Bacillota</taxon>
        <taxon>Bacilli</taxon>
        <taxon>Bacillales</taxon>
        <taxon>Paenibacillaceae</taxon>
        <taxon>Paenibacillus</taxon>
    </lineage>
</organism>
<dbReference type="KEGG" id="pcx:LPB68_03450"/>
<name>A0A167DKC8_9BACL</name>
<evidence type="ECO:0008006" key="3">
    <source>
        <dbReference type="Google" id="ProtNLM"/>
    </source>
</evidence>
<evidence type="ECO:0000313" key="2">
    <source>
        <dbReference type="Proteomes" id="UP000077134"/>
    </source>
</evidence>
<dbReference type="STRING" id="1763538.LPB68_03450"/>
<dbReference type="InterPro" id="IPR029016">
    <property type="entry name" value="GAF-like_dom_sf"/>
</dbReference>
<dbReference type="AlphaFoldDB" id="A0A167DKC8"/>
<protein>
    <recommendedName>
        <fullName evidence="3">GAF domain-containing protein</fullName>
    </recommendedName>
</protein>
<dbReference type="OrthoDB" id="2360948at2"/>
<sequence length="307" mass="34459">MINSTTIQQKIQRELEELKQEIGLDFVAIALTDGIYRDIYWRFALGAKSDQYKKISVRMGKGMAGKVLQGMTPHVVNVFPGDVQEEVLEYPIFIVESLHSGVGVSIKSTIQAQRLAYGVLLVGHRSRRIFLAQEIARVQDCASVLAQLYDEVTNSGDVEEFVGIPKSNEQLYKDTESAMNHKTGPIVQLLHEAQAAGITCELLDQRITRLSGERQEEIAAIISLLVQEYAISTEASQLIIGQDELGHTVIEYEGYLLHPASQELFQSVMPQLKSLKCDLEILIEKEKQSVRFSIPTRLLLDEINWSN</sequence>